<keyword evidence="7" id="KW-0482">Metalloprotease</keyword>
<evidence type="ECO:0000256" key="1">
    <source>
        <dbReference type="ARBA" id="ARBA00001947"/>
    </source>
</evidence>
<dbReference type="SUPFAM" id="SSF55486">
    <property type="entry name" value="Metalloproteases ('zincins'), catalytic domain"/>
    <property type="match status" value="1"/>
</dbReference>
<evidence type="ECO:0000256" key="7">
    <source>
        <dbReference type="ARBA" id="ARBA00023049"/>
    </source>
</evidence>
<keyword evidence="5" id="KW-0378">Hydrolase</keyword>
<dbReference type="InterPro" id="IPR000718">
    <property type="entry name" value="Peptidase_M13"/>
</dbReference>
<dbReference type="Pfam" id="PF01431">
    <property type="entry name" value="Peptidase_M13"/>
    <property type="match status" value="1"/>
</dbReference>
<dbReference type="PANTHER" id="PTHR11733">
    <property type="entry name" value="ZINC METALLOPROTEASE FAMILY M13 NEPRILYSIN-RELATED"/>
    <property type="match status" value="1"/>
</dbReference>
<gene>
    <name evidence="10" type="ORF">GCK32_001211</name>
</gene>
<keyword evidence="11" id="KW-1185">Reference proteome</keyword>
<dbReference type="PROSITE" id="PS51885">
    <property type="entry name" value="NEPRILYSIN"/>
    <property type="match status" value="1"/>
</dbReference>
<feature type="domain" description="Peptidase M13 C-terminal" evidence="8">
    <location>
        <begin position="535"/>
        <end position="742"/>
    </location>
</feature>
<reference evidence="10 11" key="1">
    <citation type="submission" date="2019-10" db="EMBL/GenBank/DDBJ databases">
        <title>Assembly and Annotation for the nematode Trichostrongylus colubriformis.</title>
        <authorList>
            <person name="Martin J."/>
        </authorList>
    </citation>
    <scope>NUCLEOTIDE SEQUENCE [LARGE SCALE GENOMIC DNA]</scope>
    <source>
        <strain evidence="10">G859</strain>
        <tissue evidence="10">Whole worm</tissue>
    </source>
</reference>
<evidence type="ECO:0000256" key="4">
    <source>
        <dbReference type="ARBA" id="ARBA00022723"/>
    </source>
</evidence>
<organism evidence="10 11">
    <name type="scientific">Trichostrongylus colubriformis</name>
    <name type="common">Black scour worm</name>
    <dbReference type="NCBI Taxonomy" id="6319"/>
    <lineage>
        <taxon>Eukaryota</taxon>
        <taxon>Metazoa</taxon>
        <taxon>Ecdysozoa</taxon>
        <taxon>Nematoda</taxon>
        <taxon>Chromadorea</taxon>
        <taxon>Rhabditida</taxon>
        <taxon>Rhabditina</taxon>
        <taxon>Rhabditomorpha</taxon>
        <taxon>Strongyloidea</taxon>
        <taxon>Trichostrongylidae</taxon>
        <taxon>Trichostrongylus</taxon>
    </lineage>
</organism>
<accession>A0AAN8J1T6</accession>
<proteinExistence type="inferred from homology"/>
<keyword evidence="4" id="KW-0479">Metal-binding</keyword>
<comment type="similarity">
    <text evidence="2">Belongs to the peptidase M13 family.</text>
</comment>
<name>A0AAN8J1T6_TRICO</name>
<dbReference type="GO" id="GO:0004222">
    <property type="term" value="F:metalloendopeptidase activity"/>
    <property type="evidence" value="ECO:0007669"/>
    <property type="project" value="InterPro"/>
</dbReference>
<evidence type="ECO:0000259" key="9">
    <source>
        <dbReference type="Pfam" id="PF05649"/>
    </source>
</evidence>
<dbReference type="CDD" id="cd08662">
    <property type="entry name" value="M13"/>
    <property type="match status" value="1"/>
</dbReference>
<dbReference type="GO" id="GO:0005886">
    <property type="term" value="C:plasma membrane"/>
    <property type="evidence" value="ECO:0007669"/>
    <property type="project" value="TreeGrafter"/>
</dbReference>
<protein>
    <submittedName>
        <fullName evidence="10">Uncharacterized protein</fullName>
    </submittedName>
</protein>
<dbReference type="GO" id="GO:0046872">
    <property type="term" value="F:metal ion binding"/>
    <property type="evidence" value="ECO:0007669"/>
    <property type="project" value="UniProtKB-KW"/>
</dbReference>
<dbReference type="PANTHER" id="PTHR11733:SF167">
    <property type="entry name" value="FI17812P1-RELATED"/>
    <property type="match status" value="1"/>
</dbReference>
<dbReference type="EMBL" id="WIXE01011609">
    <property type="protein sequence ID" value="KAK5976639.1"/>
    <property type="molecule type" value="Genomic_DNA"/>
</dbReference>
<evidence type="ECO:0000256" key="6">
    <source>
        <dbReference type="ARBA" id="ARBA00022833"/>
    </source>
</evidence>
<comment type="caution">
    <text evidence="10">The sequence shown here is derived from an EMBL/GenBank/DDBJ whole genome shotgun (WGS) entry which is preliminary data.</text>
</comment>
<evidence type="ECO:0000313" key="10">
    <source>
        <dbReference type="EMBL" id="KAK5976639.1"/>
    </source>
</evidence>
<dbReference type="InterPro" id="IPR008753">
    <property type="entry name" value="Peptidase_M13_N"/>
</dbReference>
<sequence>MSRDIDGNLLSSEKSLLNIHFTSVAAARSMLFVLLVLLPRTLSHDYINPCMDSPRIEDSPKFSKFTDYLNYSLNYKVDPCEDFYQFLCGNWIANTNDTLMNWEQLSPFRQMSDLYEQKQRKELASREQSKSRAIMQARSFYNSCVQAEEEWNLSGVSGVKYVMGKIKEFGIFPMLSEEPFDEAHFNVNFDFTWLLAYFNHNDTVLHIIVPRIESLRYWTKAKISLHPERSLFSFMKNDFTRNLQRTFNEFLLRLMKLIAADTGVNYYKTNAPPDILDLRIFMQKLHAIPMSYGSSPTMNLSEVDETVYKVNWTEYLLLTAPPTVHSFIAEDPPVLAPSKEYIESLNKVLNETAPRTLTNYVMVQYILSWLPRLEKKYRDLLEWFIANHDVPQRLNRSEMCFRLTNEHYRAAVLAMYARSIPTEIIRPLAETIIRAIINGFKEEIKENKWMDKAFKKAVIGKISRITWIILDHDLFHNNTALDELYVAHYGLTNQPFLDMLEKITHIRKTETFLKLITETVEPVWEQYGGYKFGVNAYYNPFTNNIEIPLPILQFPIFDESFPRSYLYGSVGHIIGHEISHSLDVTGRNYDGNGKKRVWWKNEWTKEYDKRTHCFVKQYDNVKIPLFNISLNGTLYLGENIADNEGIKIAHRAFKKYLAKLEGGLKSEHVDGFTQDQLFILGSSQAWCRKRAEFTMYAELDGGDPHPPSEYRVDIVLKNFAPFANAFHCSPKAGMNPKHRCSIW</sequence>
<dbReference type="GO" id="GO:0016485">
    <property type="term" value="P:protein processing"/>
    <property type="evidence" value="ECO:0007669"/>
    <property type="project" value="TreeGrafter"/>
</dbReference>
<dbReference type="PRINTS" id="PR00786">
    <property type="entry name" value="NEPRILYSIN"/>
</dbReference>
<comment type="cofactor">
    <cofactor evidence="1">
        <name>Zn(2+)</name>
        <dbReference type="ChEBI" id="CHEBI:29105"/>
    </cofactor>
</comment>
<dbReference type="AlphaFoldDB" id="A0AAN8J1T6"/>
<evidence type="ECO:0000256" key="3">
    <source>
        <dbReference type="ARBA" id="ARBA00022670"/>
    </source>
</evidence>
<evidence type="ECO:0000313" key="11">
    <source>
        <dbReference type="Proteomes" id="UP001331761"/>
    </source>
</evidence>
<evidence type="ECO:0000259" key="8">
    <source>
        <dbReference type="Pfam" id="PF01431"/>
    </source>
</evidence>
<dbReference type="Gene3D" id="3.40.390.10">
    <property type="entry name" value="Collagenase (Catalytic Domain)"/>
    <property type="match status" value="1"/>
</dbReference>
<dbReference type="Pfam" id="PF05649">
    <property type="entry name" value="Peptidase_M13_N"/>
    <property type="match status" value="1"/>
</dbReference>
<keyword evidence="3" id="KW-0645">Protease</keyword>
<dbReference type="Gene3D" id="1.10.1380.10">
    <property type="entry name" value="Neutral endopeptidase , domain2"/>
    <property type="match status" value="1"/>
</dbReference>
<dbReference type="InterPro" id="IPR018497">
    <property type="entry name" value="Peptidase_M13_C"/>
</dbReference>
<dbReference type="InterPro" id="IPR042089">
    <property type="entry name" value="Peptidase_M13_dom_2"/>
</dbReference>
<dbReference type="InterPro" id="IPR024079">
    <property type="entry name" value="MetalloPept_cat_dom_sf"/>
</dbReference>
<dbReference type="Proteomes" id="UP001331761">
    <property type="component" value="Unassembled WGS sequence"/>
</dbReference>
<evidence type="ECO:0000256" key="2">
    <source>
        <dbReference type="ARBA" id="ARBA00007357"/>
    </source>
</evidence>
<feature type="domain" description="Peptidase M13 N-terminal" evidence="9">
    <location>
        <begin position="79"/>
        <end position="466"/>
    </location>
</feature>
<evidence type="ECO:0000256" key="5">
    <source>
        <dbReference type="ARBA" id="ARBA00022801"/>
    </source>
</evidence>
<keyword evidence="6" id="KW-0862">Zinc</keyword>